<dbReference type="AlphaFoldDB" id="A0A6N6WKR2"/>
<protein>
    <submittedName>
        <fullName evidence="2">Uncharacterized protein</fullName>
    </submittedName>
</protein>
<evidence type="ECO:0000256" key="1">
    <source>
        <dbReference type="SAM" id="MobiDB-lite"/>
    </source>
</evidence>
<dbReference type="RefSeq" id="WP_154558543.1">
    <property type="nucleotide sequence ID" value="NZ_VOSW01000005.1"/>
</dbReference>
<evidence type="ECO:0000313" key="3">
    <source>
        <dbReference type="Proteomes" id="UP000463700"/>
    </source>
</evidence>
<reference evidence="2 3" key="1">
    <citation type="journal article" date="2020" name="Int. J. Syst. Evol. Microbiol.">
        <title>Paraburkholderia madseniana sp. nov., a phenolic acid-degrading bacterium isolated from acidic forest soil.</title>
        <authorList>
            <person name="Wilhelm R.C."/>
            <person name="Murphy S.J.L."/>
            <person name="Feriancek N.M."/>
            <person name="Karasz D.C."/>
            <person name="DeRito C.M."/>
            <person name="Newman J.D."/>
            <person name="Buckley D.H."/>
        </authorList>
    </citation>
    <scope>NUCLEOTIDE SEQUENCE [LARGE SCALE GENOMIC DNA]</scope>
    <source>
        <strain evidence="2 3">RP11</strain>
    </source>
</reference>
<dbReference type="EMBL" id="VOSW01000005">
    <property type="protein sequence ID" value="KAE8761252.1"/>
    <property type="molecule type" value="Genomic_DNA"/>
</dbReference>
<organism evidence="2 3">
    <name type="scientific">Paraburkholderia madseniana</name>
    <dbReference type="NCBI Taxonomy" id="2599607"/>
    <lineage>
        <taxon>Bacteria</taxon>
        <taxon>Pseudomonadati</taxon>
        <taxon>Pseudomonadota</taxon>
        <taxon>Betaproteobacteria</taxon>
        <taxon>Burkholderiales</taxon>
        <taxon>Burkholderiaceae</taxon>
        <taxon>Paraburkholderia</taxon>
    </lineage>
</organism>
<evidence type="ECO:0000313" key="2">
    <source>
        <dbReference type="EMBL" id="KAE8761252.1"/>
    </source>
</evidence>
<feature type="region of interest" description="Disordered" evidence="1">
    <location>
        <begin position="1"/>
        <end position="26"/>
    </location>
</feature>
<gene>
    <name evidence="2" type="ORF">FSO04_04440</name>
</gene>
<name>A0A6N6WKR2_9BURK</name>
<proteinExistence type="predicted"/>
<dbReference type="Proteomes" id="UP000463700">
    <property type="component" value="Unassembled WGS sequence"/>
</dbReference>
<comment type="caution">
    <text evidence="2">The sequence shown here is derived from an EMBL/GenBank/DDBJ whole genome shotgun (WGS) entry which is preliminary data.</text>
</comment>
<accession>A0A6N6WKR2</accession>
<sequence length="83" mass="9187">MNSAPRNYGLGRLRLHHGPVSPDGHQAHRDVMLKASPDGRTAVLVEIEERYSDHHATGPEQEVRYEISVSELVQLIGAHGARL</sequence>
<dbReference type="OrthoDB" id="9036736at2"/>